<dbReference type="Proteomes" id="UP000319502">
    <property type="component" value="Unassembled WGS sequence"/>
</dbReference>
<keyword evidence="5 9" id="KW-0812">Transmembrane</keyword>
<feature type="transmembrane region" description="Helical" evidence="9">
    <location>
        <begin position="40"/>
        <end position="59"/>
    </location>
</feature>
<dbReference type="Gene3D" id="3.10.20.310">
    <property type="entry name" value="membrane protein fhac"/>
    <property type="match status" value="1"/>
</dbReference>
<evidence type="ECO:0000256" key="5">
    <source>
        <dbReference type="ARBA" id="ARBA00022692"/>
    </source>
</evidence>
<sequence length="275" mass="30556">MAEIRPRPANRKLANRAAGGGRVRVGVWHRPALLNLVSDALMLIATAMIGYAAVTWLAARPAFQLREVTVLTPPAQVSAEQLQYAARSAVKGNFFTVDLVSVREAFEKLPWVRRAQVRRHWPDMLEVRLEEHQAVAYWTVNDSGETRLVNRQGEIFVAASNAHMPAFIGPEGYAGYVLASHARFSKLLAPLGRELVELGLSAREAWQLTLDDGLVIRLGRDREKAHVEERMARFVEAYPKALAKSPMTIAVADLRYPNGFALLPVGDKKSVESKK</sequence>
<name>A0A557QSX3_9RHOO</name>
<dbReference type="GO" id="GO:0043093">
    <property type="term" value="P:FtsZ-dependent cytokinesis"/>
    <property type="evidence" value="ECO:0007669"/>
    <property type="project" value="UniProtKB-UniRule"/>
</dbReference>
<dbReference type="InterPro" id="IPR005548">
    <property type="entry name" value="Cell_div_FtsQ/DivIB_C"/>
</dbReference>
<gene>
    <name evidence="9" type="primary">ftsQ</name>
    <name evidence="11" type="ORF">FHP91_11260</name>
</gene>
<dbReference type="Pfam" id="PF08478">
    <property type="entry name" value="POTRA_1"/>
    <property type="match status" value="1"/>
</dbReference>
<dbReference type="PANTHER" id="PTHR35851">
    <property type="entry name" value="CELL DIVISION PROTEIN FTSQ"/>
    <property type="match status" value="1"/>
</dbReference>
<dbReference type="InterPro" id="IPR013685">
    <property type="entry name" value="POTRA_FtsQ_type"/>
</dbReference>
<reference evidence="11 12" key="1">
    <citation type="submission" date="2019-07" db="EMBL/GenBank/DDBJ databases">
        <title>The pathways for chlorine oxyanion respiration interact through the shared metabolite chlorate.</title>
        <authorList>
            <person name="Barnum T.P."/>
            <person name="Cheng Y."/>
            <person name="Hill K.A."/>
            <person name="Lucas L.N."/>
            <person name="Carlson H.K."/>
            <person name="Coates J.D."/>
        </authorList>
    </citation>
    <scope>NUCLEOTIDE SEQUENCE [LARGE SCALE GENOMIC DNA]</scope>
    <source>
        <strain evidence="11 12">SFB-3</strain>
    </source>
</reference>
<evidence type="ECO:0000256" key="3">
    <source>
        <dbReference type="ARBA" id="ARBA00022519"/>
    </source>
</evidence>
<dbReference type="InterPro" id="IPR034746">
    <property type="entry name" value="POTRA"/>
</dbReference>
<dbReference type="EMBL" id="VMNK01000009">
    <property type="protein sequence ID" value="TVO56017.1"/>
    <property type="molecule type" value="Genomic_DNA"/>
</dbReference>
<dbReference type="OrthoDB" id="9790370at2"/>
<protein>
    <recommendedName>
        <fullName evidence="9">Cell division protein FtsQ</fullName>
    </recommendedName>
</protein>
<comment type="function">
    <text evidence="9">Essential cell division protein. May link together the upstream cell division proteins, which are predominantly cytoplasmic, with the downstream cell division proteins, which are predominantly periplasmic. May control correct divisome assembly.</text>
</comment>
<dbReference type="GO" id="GO:0032153">
    <property type="term" value="C:cell division site"/>
    <property type="evidence" value="ECO:0007669"/>
    <property type="project" value="UniProtKB-UniRule"/>
</dbReference>
<keyword evidence="7 9" id="KW-0472">Membrane</keyword>
<keyword evidence="12" id="KW-1185">Reference proteome</keyword>
<dbReference type="InterPro" id="IPR026579">
    <property type="entry name" value="FtsQ"/>
</dbReference>
<comment type="subcellular location">
    <subcellularLocation>
        <location evidence="9">Cell inner membrane</location>
        <topology evidence="9">Single-pass type II membrane protein</topology>
    </subcellularLocation>
    <subcellularLocation>
        <location evidence="1">Membrane</location>
    </subcellularLocation>
    <text evidence="9">Localizes to the division septum.</text>
</comment>
<evidence type="ECO:0000256" key="7">
    <source>
        <dbReference type="ARBA" id="ARBA00023136"/>
    </source>
</evidence>
<evidence type="ECO:0000259" key="10">
    <source>
        <dbReference type="PROSITE" id="PS51779"/>
    </source>
</evidence>
<dbReference type="PROSITE" id="PS51779">
    <property type="entry name" value="POTRA"/>
    <property type="match status" value="1"/>
</dbReference>
<keyword evidence="6 9" id="KW-1133">Transmembrane helix</keyword>
<dbReference type="RefSeq" id="WP_144309701.1">
    <property type="nucleotide sequence ID" value="NZ_VMNK01000009.1"/>
</dbReference>
<dbReference type="Pfam" id="PF03799">
    <property type="entry name" value="FtsQ_DivIB_C"/>
    <property type="match status" value="1"/>
</dbReference>
<dbReference type="GO" id="GO:0005886">
    <property type="term" value="C:plasma membrane"/>
    <property type="evidence" value="ECO:0007669"/>
    <property type="project" value="UniProtKB-SubCell"/>
</dbReference>
<dbReference type="PANTHER" id="PTHR35851:SF1">
    <property type="entry name" value="CELL DIVISION PROTEIN FTSQ"/>
    <property type="match status" value="1"/>
</dbReference>
<dbReference type="Gene3D" id="3.40.50.11690">
    <property type="entry name" value="Cell division protein FtsQ/DivIB"/>
    <property type="match status" value="1"/>
</dbReference>
<organism evidence="11 12">
    <name type="scientific">Denitromonas halophila</name>
    <dbReference type="NCBI Taxonomy" id="1629404"/>
    <lineage>
        <taxon>Bacteria</taxon>
        <taxon>Pseudomonadati</taxon>
        <taxon>Pseudomonadota</taxon>
        <taxon>Betaproteobacteria</taxon>
        <taxon>Rhodocyclales</taxon>
        <taxon>Zoogloeaceae</taxon>
        <taxon>Denitromonas</taxon>
    </lineage>
</organism>
<evidence type="ECO:0000256" key="1">
    <source>
        <dbReference type="ARBA" id="ARBA00004370"/>
    </source>
</evidence>
<evidence type="ECO:0000256" key="4">
    <source>
        <dbReference type="ARBA" id="ARBA00022618"/>
    </source>
</evidence>
<evidence type="ECO:0000256" key="2">
    <source>
        <dbReference type="ARBA" id="ARBA00022475"/>
    </source>
</evidence>
<keyword evidence="8 9" id="KW-0131">Cell cycle</keyword>
<dbReference type="AlphaFoldDB" id="A0A557QSX3"/>
<feature type="domain" description="POTRA" evidence="10">
    <location>
        <begin position="63"/>
        <end position="132"/>
    </location>
</feature>
<evidence type="ECO:0000256" key="9">
    <source>
        <dbReference type="HAMAP-Rule" id="MF_00911"/>
    </source>
</evidence>
<evidence type="ECO:0000256" key="8">
    <source>
        <dbReference type="ARBA" id="ARBA00023306"/>
    </source>
</evidence>
<comment type="subunit">
    <text evidence="9">Part of a complex composed of FtsB, FtsL and FtsQ.</text>
</comment>
<comment type="similarity">
    <text evidence="9">Belongs to the FtsQ/DivIB family. FtsQ subfamily.</text>
</comment>
<proteinExistence type="inferred from homology"/>
<evidence type="ECO:0000313" key="12">
    <source>
        <dbReference type="Proteomes" id="UP000319502"/>
    </source>
</evidence>
<keyword evidence="2 9" id="KW-1003">Cell membrane</keyword>
<evidence type="ECO:0000313" key="11">
    <source>
        <dbReference type="EMBL" id="TVO56017.1"/>
    </source>
</evidence>
<dbReference type="InterPro" id="IPR045335">
    <property type="entry name" value="FtsQ_C_sf"/>
</dbReference>
<comment type="caution">
    <text evidence="11">The sequence shown here is derived from an EMBL/GenBank/DDBJ whole genome shotgun (WGS) entry which is preliminary data.</text>
</comment>
<dbReference type="GO" id="GO:0090529">
    <property type="term" value="P:cell septum assembly"/>
    <property type="evidence" value="ECO:0007669"/>
    <property type="project" value="InterPro"/>
</dbReference>
<keyword evidence="3 9" id="KW-0997">Cell inner membrane</keyword>
<accession>A0A557QSX3</accession>
<dbReference type="HAMAP" id="MF_00911">
    <property type="entry name" value="FtsQ_subfam"/>
    <property type="match status" value="1"/>
</dbReference>
<keyword evidence="4 9" id="KW-0132">Cell division</keyword>
<evidence type="ECO:0000256" key="6">
    <source>
        <dbReference type="ARBA" id="ARBA00022989"/>
    </source>
</evidence>